<accession>A0A0U1L1G6</accession>
<name>A0A0U1L1G6_9FIRM</name>
<gene>
    <name evidence="1" type="ORF">SpAn4DRAFT_2401</name>
</gene>
<dbReference type="InterPro" id="IPR019712">
    <property type="entry name" value="YtpB-like"/>
</dbReference>
<evidence type="ECO:0008006" key="3">
    <source>
        <dbReference type="Google" id="ProtNLM"/>
    </source>
</evidence>
<reference evidence="2" key="1">
    <citation type="submission" date="2015-03" db="EMBL/GenBank/DDBJ databases">
        <authorList>
            <person name="Nijsse Bart"/>
        </authorList>
    </citation>
    <scope>NUCLEOTIDE SEQUENCE [LARGE SCALE GENOMIC DNA]</scope>
</reference>
<evidence type="ECO:0000313" key="2">
    <source>
        <dbReference type="Proteomes" id="UP000049855"/>
    </source>
</evidence>
<proteinExistence type="predicted"/>
<dbReference type="AlphaFoldDB" id="A0A0U1L1G6"/>
<sequence>MVSSLTTSTSGLILLIRFVREVFPLVDRELACWQDYAATHGMRELSEQALASIRTKKFHCQGGSVYSLYKGMPTGDFVRLVVALQTISDYLDNLCDRAGIADEAAFRQLHLAMTDALDPARPLSDYYAAYPYKDDGGYLQALVTTCRREIAKLPSYCLVKPEALRQAGLYSELQTYKHLDPLVREQKMLTWINPHLPHYPGITAWEFAAATGSTLGLFMLCAAAHNPNLTASEVETIGHAYFPWINGLHILLDYFIDEAEDRQSGDLNFVSYYGSSQETLSRLTLFVHQARSQANLLPETAFVRTVVDGLLAMYLSDPKTAPPTECAIRNSLLHSAGWYPRLMYGLCRLLRKKHML</sequence>
<dbReference type="RefSeq" id="WP_021167978.1">
    <property type="nucleotide sequence ID" value="NZ_CTRP01000012.1"/>
</dbReference>
<dbReference type="Proteomes" id="UP000049855">
    <property type="component" value="Unassembled WGS sequence"/>
</dbReference>
<keyword evidence="2" id="KW-1185">Reference proteome</keyword>
<protein>
    <recommendedName>
        <fullName evidence="3">Tetraprenyl-beta-curcumene synthase</fullName>
    </recommendedName>
</protein>
<dbReference type="EMBL" id="CTRP01000012">
    <property type="protein sequence ID" value="CQR73169.1"/>
    <property type="molecule type" value="Genomic_DNA"/>
</dbReference>
<organism evidence="1 2">
    <name type="scientific">Sporomusa ovata</name>
    <dbReference type="NCBI Taxonomy" id="2378"/>
    <lineage>
        <taxon>Bacteria</taxon>
        <taxon>Bacillati</taxon>
        <taxon>Bacillota</taxon>
        <taxon>Negativicutes</taxon>
        <taxon>Selenomonadales</taxon>
        <taxon>Sporomusaceae</taxon>
        <taxon>Sporomusa</taxon>
    </lineage>
</organism>
<evidence type="ECO:0000313" key="1">
    <source>
        <dbReference type="EMBL" id="CQR73169.1"/>
    </source>
</evidence>
<dbReference type="Pfam" id="PF10776">
    <property type="entry name" value="DUF2600"/>
    <property type="match status" value="1"/>
</dbReference>